<dbReference type="GO" id="GO:0008270">
    <property type="term" value="F:zinc ion binding"/>
    <property type="evidence" value="ECO:0007669"/>
    <property type="project" value="UniProtKB-KW"/>
</dbReference>
<dbReference type="SUPFAM" id="SSF144232">
    <property type="entry name" value="HIT/MYND zinc finger-like"/>
    <property type="match status" value="1"/>
</dbReference>
<dbReference type="Gene3D" id="6.10.140.2220">
    <property type="match status" value="1"/>
</dbReference>
<organism evidence="7 8">
    <name type="scientific">Gymnopus androsaceus JB14</name>
    <dbReference type="NCBI Taxonomy" id="1447944"/>
    <lineage>
        <taxon>Eukaryota</taxon>
        <taxon>Fungi</taxon>
        <taxon>Dikarya</taxon>
        <taxon>Basidiomycota</taxon>
        <taxon>Agaricomycotina</taxon>
        <taxon>Agaricomycetes</taxon>
        <taxon>Agaricomycetidae</taxon>
        <taxon>Agaricales</taxon>
        <taxon>Marasmiineae</taxon>
        <taxon>Omphalotaceae</taxon>
        <taxon>Gymnopus</taxon>
    </lineage>
</organism>
<dbReference type="Pfam" id="PF01753">
    <property type="entry name" value="zf-MYND"/>
    <property type="match status" value="1"/>
</dbReference>
<feature type="domain" description="MYND-type" evidence="6">
    <location>
        <begin position="130"/>
        <end position="166"/>
    </location>
</feature>
<keyword evidence="1" id="KW-0479">Metal-binding</keyword>
<protein>
    <recommendedName>
        <fullName evidence="6">MYND-type domain-containing protein</fullName>
    </recommendedName>
</protein>
<evidence type="ECO:0000256" key="4">
    <source>
        <dbReference type="PROSITE-ProRule" id="PRU00134"/>
    </source>
</evidence>
<proteinExistence type="predicted"/>
<dbReference type="AlphaFoldDB" id="A0A6A4I0A4"/>
<keyword evidence="3" id="KW-0862">Zinc</keyword>
<accession>A0A6A4I0A4</accession>
<dbReference type="OrthoDB" id="432970at2759"/>
<gene>
    <name evidence="7" type="ORF">BT96DRAFT_917126</name>
</gene>
<evidence type="ECO:0000313" key="8">
    <source>
        <dbReference type="Proteomes" id="UP000799118"/>
    </source>
</evidence>
<evidence type="ECO:0000256" key="5">
    <source>
        <dbReference type="SAM" id="MobiDB-lite"/>
    </source>
</evidence>
<evidence type="ECO:0000256" key="3">
    <source>
        <dbReference type="ARBA" id="ARBA00022833"/>
    </source>
</evidence>
<keyword evidence="2 4" id="KW-0863">Zinc-finger</keyword>
<dbReference type="Proteomes" id="UP000799118">
    <property type="component" value="Unassembled WGS sequence"/>
</dbReference>
<evidence type="ECO:0000259" key="6">
    <source>
        <dbReference type="PROSITE" id="PS50865"/>
    </source>
</evidence>
<keyword evidence="8" id="KW-1185">Reference proteome</keyword>
<dbReference type="InterPro" id="IPR002893">
    <property type="entry name" value="Znf_MYND"/>
</dbReference>
<evidence type="ECO:0000256" key="1">
    <source>
        <dbReference type="ARBA" id="ARBA00022723"/>
    </source>
</evidence>
<name>A0A6A4I0A4_9AGAR</name>
<reference evidence="7" key="1">
    <citation type="journal article" date="2019" name="Environ. Microbiol.">
        <title>Fungal ecological strategies reflected in gene transcription - a case study of two litter decomposers.</title>
        <authorList>
            <person name="Barbi F."/>
            <person name="Kohler A."/>
            <person name="Barry K."/>
            <person name="Baskaran P."/>
            <person name="Daum C."/>
            <person name="Fauchery L."/>
            <person name="Ihrmark K."/>
            <person name="Kuo A."/>
            <person name="LaButti K."/>
            <person name="Lipzen A."/>
            <person name="Morin E."/>
            <person name="Grigoriev I.V."/>
            <person name="Henrissat B."/>
            <person name="Lindahl B."/>
            <person name="Martin F."/>
        </authorList>
    </citation>
    <scope>NUCLEOTIDE SEQUENCE</scope>
    <source>
        <strain evidence="7">JB14</strain>
    </source>
</reference>
<sequence length="336" mass="37091">MGRVVINQGSLNIAYGSDHATGYFLSVSDTRLQHRSGAPAEVNEIAGLVEEKQGYGGYFDLHTGPVGFGFKATLETLVYYWGVYGVPKNDIERARRGLEVPGPATTDQDYYKSRISQNPPPTQPSGKNLCLACGTPTTRRCTNCGAFWACGPEHAKQAWSKHKPECMKKAQVSPKLAAASTPTPTPLKSQYPIERIKGYLFKEDATEPRLVDVEVEKRPPEDADPAWDYARAGIRNLFQVGESFLLGNSTFTSSGDIWIWGAGSPQLVLTYADDFAINSQHKPNKCVEKLTKGKMAHKWAGPLMLMKYPQHSVERFGDVDSKDLESAIKFFNTYGS</sequence>
<evidence type="ECO:0000256" key="2">
    <source>
        <dbReference type="ARBA" id="ARBA00022771"/>
    </source>
</evidence>
<dbReference type="EMBL" id="ML769419">
    <property type="protein sequence ID" value="KAE9404189.1"/>
    <property type="molecule type" value="Genomic_DNA"/>
</dbReference>
<evidence type="ECO:0000313" key="7">
    <source>
        <dbReference type="EMBL" id="KAE9404189.1"/>
    </source>
</evidence>
<feature type="region of interest" description="Disordered" evidence="5">
    <location>
        <begin position="97"/>
        <end position="124"/>
    </location>
</feature>
<dbReference type="PROSITE" id="PS50865">
    <property type="entry name" value="ZF_MYND_2"/>
    <property type="match status" value="1"/>
</dbReference>